<sequence>MLNEIVLQMAEWADIQLRKAHGGEVRRERINSSIELLQVSPGSRVLSTSSRIQCLEKQTSWDDRLHS</sequence>
<dbReference type="EMBL" id="CADEAL010002275">
    <property type="protein sequence ID" value="CAB1439393.1"/>
    <property type="molecule type" value="Genomic_DNA"/>
</dbReference>
<dbReference type="AlphaFoldDB" id="A0A9N7UYL1"/>
<dbReference type="Proteomes" id="UP001153269">
    <property type="component" value="Unassembled WGS sequence"/>
</dbReference>
<proteinExistence type="predicted"/>
<protein>
    <submittedName>
        <fullName evidence="1">Uncharacterized protein</fullName>
    </submittedName>
</protein>
<evidence type="ECO:0000313" key="1">
    <source>
        <dbReference type="EMBL" id="CAB1439393.1"/>
    </source>
</evidence>
<evidence type="ECO:0000313" key="2">
    <source>
        <dbReference type="Proteomes" id="UP001153269"/>
    </source>
</evidence>
<comment type="caution">
    <text evidence="1">The sequence shown here is derived from an EMBL/GenBank/DDBJ whole genome shotgun (WGS) entry which is preliminary data.</text>
</comment>
<name>A0A9N7UYL1_PLEPL</name>
<reference evidence="1" key="1">
    <citation type="submission" date="2020-03" db="EMBL/GenBank/DDBJ databases">
        <authorList>
            <person name="Weist P."/>
        </authorList>
    </citation>
    <scope>NUCLEOTIDE SEQUENCE</scope>
</reference>
<keyword evidence="2" id="KW-1185">Reference proteome</keyword>
<accession>A0A9N7UYL1</accession>
<organism evidence="1 2">
    <name type="scientific">Pleuronectes platessa</name>
    <name type="common">European plaice</name>
    <dbReference type="NCBI Taxonomy" id="8262"/>
    <lineage>
        <taxon>Eukaryota</taxon>
        <taxon>Metazoa</taxon>
        <taxon>Chordata</taxon>
        <taxon>Craniata</taxon>
        <taxon>Vertebrata</taxon>
        <taxon>Euteleostomi</taxon>
        <taxon>Actinopterygii</taxon>
        <taxon>Neopterygii</taxon>
        <taxon>Teleostei</taxon>
        <taxon>Neoteleostei</taxon>
        <taxon>Acanthomorphata</taxon>
        <taxon>Carangaria</taxon>
        <taxon>Pleuronectiformes</taxon>
        <taxon>Pleuronectoidei</taxon>
        <taxon>Pleuronectidae</taxon>
        <taxon>Pleuronectes</taxon>
    </lineage>
</organism>
<gene>
    <name evidence="1" type="ORF">PLEPLA_LOCUS27191</name>
</gene>